<accession>A0A2N6NXQ4</accession>
<dbReference type="AlphaFoldDB" id="A0A2N6NXQ4"/>
<proteinExistence type="predicted"/>
<evidence type="ECO:0000313" key="2">
    <source>
        <dbReference type="Proteomes" id="UP000235728"/>
    </source>
</evidence>
<reference evidence="1 2" key="1">
    <citation type="journal article" date="2016" name="Appl. Microbiol. Biotechnol.">
        <title>Characterization of T-DNA insertion mutants with decreased virulence in the entomopathogenic fungus Beauveria bassiana JEF-007.</title>
        <authorList>
            <person name="Kim S."/>
            <person name="Lee S.J."/>
            <person name="Nai Y.S."/>
            <person name="Yu J.S."/>
            <person name="Lee M.R."/>
            <person name="Yang Y.T."/>
            <person name="Kim J.S."/>
        </authorList>
    </citation>
    <scope>NUCLEOTIDE SEQUENCE [LARGE SCALE GENOMIC DNA]</scope>
    <source>
        <strain evidence="1 2">JEF-007</strain>
    </source>
</reference>
<evidence type="ECO:0000313" key="1">
    <source>
        <dbReference type="EMBL" id="PMB72037.1"/>
    </source>
</evidence>
<gene>
    <name evidence="1" type="ORF">BM221_002137</name>
</gene>
<protein>
    <submittedName>
        <fullName evidence="1">Uncharacterized protein</fullName>
    </submittedName>
</protein>
<comment type="caution">
    <text evidence="1">The sequence shown here is derived from an EMBL/GenBank/DDBJ whole genome shotgun (WGS) entry which is preliminary data.</text>
</comment>
<dbReference type="EMBL" id="MRVG01000002">
    <property type="protein sequence ID" value="PMB72037.1"/>
    <property type="molecule type" value="Genomic_DNA"/>
</dbReference>
<sequence length="114" mass="11999">MISVIDHDRVKPVTETYVALSEAEAAAAGAYGAVGLALFSVGEAARFEVGHGLNGDGVDAGDGHGDGEDGSENFHFWIGVGVLRGDEDDIIKLSVLLLQEMCFQTPDMLSSLYL</sequence>
<dbReference type="Proteomes" id="UP000235728">
    <property type="component" value="Unassembled WGS sequence"/>
</dbReference>
<organism evidence="1 2">
    <name type="scientific">Beauveria bassiana</name>
    <name type="common">White muscardine disease fungus</name>
    <name type="synonym">Tritirachium shiotae</name>
    <dbReference type="NCBI Taxonomy" id="176275"/>
    <lineage>
        <taxon>Eukaryota</taxon>
        <taxon>Fungi</taxon>
        <taxon>Dikarya</taxon>
        <taxon>Ascomycota</taxon>
        <taxon>Pezizomycotina</taxon>
        <taxon>Sordariomycetes</taxon>
        <taxon>Hypocreomycetidae</taxon>
        <taxon>Hypocreales</taxon>
        <taxon>Cordycipitaceae</taxon>
        <taxon>Beauveria</taxon>
    </lineage>
</organism>
<name>A0A2N6NXQ4_BEABA</name>